<keyword evidence="3" id="KW-1185">Reference proteome</keyword>
<accession>A0ABW3NIV7</accession>
<evidence type="ECO:0000313" key="3">
    <source>
        <dbReference type="Proteomes" id="UP001597041"/>
    </source>
</evidence>
<feature type="transmembrane region" description="Helical" evidence="1">
    <location>
        <begin position="129"/>
        <end position="148"/>
    </location>
</feature>
<feature type="transmembrane region" description="Helical" evidence="1">
    <location>
        <begin position="6"/>
        <end position="25"/>
    </location>
</feature>
<dbReference type="RefSeq" id="WP_379591932.1">
    <property type="nucleotide sequence ID" value="NZ_JBHTKK010000010.1"/>
</dbReference>
<keyword evidence="1" id="KW-0812">Transmembrane</keyword>
<evidence type="ECO:0000256" key="1">
    <source>
        <dbReference type="SAM" id="Phobius"/>
    </source>
</evidence>
<protein>
    <recommendedName>
        <fullName evidence="4">DUF3995 domain-containing protein</fullName>
    </recommendedName>
</protein>
<comment type="caution">
    <text evidence="2">The sequence shown here is derived from an EMBL/GenBank/DDBJ whole genome shotgun (WGS) entry which is preliminary data.</text>
</comment>
<name>A0ABW3NIV7_9BACI</name>
<dbReference type="EMBL" id="JBHTKK010000010">
    <property type="protein sequence ID" value="MFD1066351.1"/>
    <property type="molecule type" value="Genomic_DNA"/>
</dbReference>
<keyword evidence="1" id="KW-0472">Membrane</keyword>
<feature type="transmembrane region" description="Helical" evidence="1">
    <location>
        <begin position="88"/>
        <end position="108"/>
    </location>
</feature>
<gene>
    <name evidence="2" type="ORF">ACFQ19_09980</name>
</gene>
<sequence>MDVLWEFIKLIGMLLFCLFVMFATWRFMQSDGKGWDDGSTGVYMSWPRSRLLNFFVFHLFFIGLLITIHNFFLAGFEMTSTLQHVEGYEGAGLAFIFLFVGATNLFGAKFLLGKEREGWVQKFDKIAPLFVRIFGAALILLSIIRLTASFG</sequence>
<evidence type="ECO:0008006" key="4">
    <source>
        <dbReference type="Google" id="ProtNLM"/>
    </source>
</evidence>
<keyword evidence="1" id="KW-1133">Transmembrane helix</keyword>
<feature type="transmembrane region" description="Helical" evidence="1">
    <location>
        <begin position="51"/>
        <end position="76"/>
    </location>
</feature>
<organism evidence="2 3">
    <name type="scientific">Oceanobacillus locisalsi</name>
    <dbReference type="NCBI Taxonomy" id="546107"/>
    <lineage>
        <taxon>Bacteria</taxon>
        <taxon>Bacillati</taxon>
        <taxon>Bacillota</taxon>
        <taxon>Bacilli</taxon>
        <taxon>Bacillales</taxon>
        <taxon>Bacillaceae</taxon>
        <taxon>Oceanobacillus</taxon>
    </lineage>
</organism>
<proteinExistence type="predicted"/>
<evidence type="ECO:0000313" key="2">
    <source>
        <dbReference type="EMBL" id="MFD1066351.1"/>
    </source>
</evidence>
<reference evidence="3" key="1">
    <citation type="journal article" date="2019" name="Int. J. Syst. Evol. Microbiol.">
        <title>The Global Catalogue of Microorganisms (GCM) 10K type strain sequencing project: providing services to taxonomists for standard genome sequencing and annotation.</title>
        <authorList>
            <consortium name="The Broad Institute Genomics Platform"/>
            <consortium name="The Broad Institute Genome Sequencing Center for Infectious Disease"/>
            <person name="Wu L."/>
            <person name="Ma J."/>
        </authorList>
    </citation>
    <scope>NUCLEOTIDE SEQUENCE [LARGE SCALE GENOMIC DNA]</scope>
    <source>
        <strain evidence="3">CCUG 56608</strain>
    </source>
</reference>
<dbReference type="Proteomes" id="UP001597041">
    <property type="component" value="Unassembled WGS sequence"/>
</dbReference>